<organism evidence="1">
    <name type="scientific">Solibacter usitatus (strain Ellin6076)</name>
    <dbReference type="NCBI Taxonomy" id="234267"/>
    <lineage>
        <taxon>Bacteria</taxon>
        <taxon>Pseudomonadati</taxon>
        <taxon>Acidobacteriota</taxon>
        <taxon>Terriglobia</taxon>
        <taxon>Bryobacterales</taxon>
        <taxon>Solibacteraceae</taxon>
        <taxon>Candidatus Solibacter</taxon>
    </lineage>
</organism>
<evidence type="ECO:0000313" key="1">
    <source>
        <dbReference type="EMBL" id="ABJ85110.1"/>
    </source>
</evidence>
<dbReference type="EMBL" id="CP000473">
    <property type="protein sequence ID" value="ABJ85110.1"/>
    <property type="molecule type" value="Genomic_DNA"/>
</dbReference>
<sequence>MISRSVTRRDFVGFAAVAAMREPLVIPLHRVMDKRAKCTPEQLRQFWWKIWTEAVREFQRAGIHFQVSDEVGEIKRSPGGRPVFAGLQRGVINLVITANVPMDYGGAAGVTTLWEGYHLSVIALSNAHANQVPYFSVNTCVHELLHLLLGDVYLNRPKWYQTGEREFRIDWYGTRLWFGSADIKTSAKQYLARLRA</sequence>
<dbReference type="OrthoDB" id="9841359at2"/>
<accession>Q01Z05</accession>
<dbReference type="STRING" id="234267.Acid_4146"/>
<protein>
    <submittedName>
        <fullName evidence="1">Uncharacterized protein</fullName>
    </submittedName>
</protein>
<reference evidence="1" key="1">
    <citation type="submission" date="2006-10" db="EMBL/GenBank/DDBJ databases">
        <title>Complete sequence of Solibacter usitatus Ellin6076.</title>
        <authorList>
            <consortium name="US DOE Joint Genome Institute"/>
            <person name="Copeland A."/>
            <person name="Lucas S."/>
            <person name="Lapidus A."/>
            <person name="Barry K."/>
            <person name="Detter J.C."/>
            <person name="Glavina del Rio T."/>
            <person name="Hammon N."/>
            <person name="Israni S."/>
            <person name="Dalin E."/>
            <person name="Tice H."/>
            <person name="Pitluck S."/>
            <person name="Thompson L.S."/>
            <person name="Brettin T."/>
            <person name="Bruce D."/>
            <person name="Han C."/>
            <person name="Tapia R."/>
            <person name="Gilna P."/>
            <person name="Schmutz J."/>
            <person name="Larimer F."/>
            <person name="Land M."/>
            <person name="Hauser L."/>
            <person name="Kyrpides N."/>
            <person name="Mikhailova N."/>
            <person name="Janssen P.H."/>
            <person name="Kuske C.R."/>
            <person name="Richardson P."/>
        </authorList>
    </citation>
    <scope>NUCLEOTIDE SEQUENCE</scope>
    <source>
        <strain evidence="1">Ellin6076</strain>
    </source>
</reference>
<dbReference type="KEGG" id="sus:Acid_4146"/>
<gene>
    <name evidence="1" type="ordered locus">Acid_4146</name>
</gene>
<name>Q01Z05_SOLUE</name>
<dbReference type="HOGENOM" id="CLU_1389412_0_0_0"/>
<proteinExistence type="predicted"/>
<dbReference type="AlphaFoldDB" id="Q01Z05"/>
<dbReference type="InParanoid" id="Q01Z05"/>